<comment type="caution">
    <text evidence="1">The sequence shown here is derived from an EMBL/GenBank/DDBJ whole genome shotgun (WGS) entry which is preliminary data.</text>
</comment>
<proteinExistence type="predicted"/>
<dbReference type="Proteomes" id="UP001055879">
    <property type="component" value="Linkage Group LG10"/>
</dbReference>
<evidence type="ECO:0000313" key="1">
    <source>
        <dbReference type="EMBL" id="KAI3696606.1"/>
    </source>
</evidence>
<sequence length="308" mass="33762">MANSMQLVKGRRKMANSRGHPKYVGVRQRPSGRWVAEIKDSLQKVRLWLGTFDTAEEAAQAYDQAARTLRGANARTNFELPNDHANAVRCLPENDEPFSFEEACGSDGGEDGLLGALKAKLYVRNESKSNHARAKTLLQPICNTAIRKRKVQPPMVAPLPPDQVVSDQIDRLPLDQDHDRNHHVRDAIELAGSNGYNGLQWCYEPLGLPATVSWPTEIPWLATSDTSNQVPDLSSSLFDTGLMDSMWPVSTEANQLTGITGNGIWPLDQQYDYSWDGGGGGGLAQSANSVAVNASNWDPFTYVNSVLG</sequence>
<reference evidence="1 2" key="2">
    <citation type="journal article" date="2022" name="Mol. Ecol. Resour.">
        <title>The genomes of chicory, endive, great burdock and yacon provide insights into Asteraceae paleo-polyploidization history and plant inulin production.</title>
        <authorList>
            <person name="Fan W."/>
            <person name="Wang S."/>
            <person name="Wang H."/>
            <person name="Wang A."/>
            <person name="Jiang F."/>
            <person name="Liu H."/>
            <person name="Zhao H."/>
            <person name="Xu D."/>
            <person name="Zhang Y."/>
        </authorList>
    </citation>
    <scope>NUCLEOTIDE SEQUENCE [LARGE SCALE GENOMIC DNA]</scope>
    <source>
        <strain evidence="2">cv. Niubang</strain>
    </source>
</reference>
<gene>
    <name evidence="1" type="ORF">L6452_29012</name>
</gene>
<protein>
    <submittedName>
        <fullName evidence="1">Uncharacterized protein</fullName>
    </submittedName>
</protein>
<dbReference type="EMBL" id="CM042056">
    <property type="protein sequence ID" value="KAI3696606.1"/>
    <property type="molecule type" value="Genomic_DNA"/>
</dbReference>
<organism evidence="1 2">
    <name type="scientific">Arctium lappa</name>
    <name type="common">Greater burdock</name>
    <name type="synonym">Lappa major</name>
    <dbReference type="NCBI Taxonomy" id="4217"/>
    <lineage>
        <taxon>Eukaryota</taxon>
        <taxon>Viridiplantae</taxon>
        <taxon>Streptophyta</taxon>
        <taxon>Embryophyta</taxon>
        <taxon>Tracheophyta</taxon>
        <taxon>Spermatophyta</taxon>
        <taxon>Magnoliopsida</taxon>
        <taxon>eudicotyledons</taxon>
        <taxon>Gunneridae</taxon>
        <taxon>Pentapetalae</taxon>
        <taxon>asterids</taxon>
        <taxon>campanulids</taxon>
        <taxon>Asterales</taxon>
        <taxon>Asteraceae</taxon>
        <taxon>Carduoideae</taxon>
        <taxon>Cardueae</taxon>
        <taxon>Arctiinae</taxon>
        <taxon>Arctium</taxon>
    </lineage>
</organism>
<accession>A0ACB8ZFV6</accession>
<evidence type="ECO:0000313" key="2">
    <source>
        <dbReference type="Proteomes" id="UP001055879"/>
    </source>
</evidence>
<reference evidence="2" key="1">
    <citation type="journal article" date="2022" name="Mol. Ecol. Resour.">
        <title>The genomes of chicory, endive, great burdock and yacon provide insights into Asteraceae palaeo-polyploidization history and plant inulin production.</title>
        <authorList>
            <person name="Fan W."/>
            <person name="Wang S."/>
            <person name="Wang H."/>
            <person name="Wang A."/>
            <person name="Jiang F."/>
            <person name="Liu H."/>
            <person name="Zhao H."/>
            <person name="Xu D."/>
            <person name="Zhang Y."/>
        </authorList>
    </citation>
    <scope>NUCLEOTIDE SEQUENCE [LARGE SCALE GENOMIC DNA]</scope>
    <source>
        <strain evidence="2">cv. Niubang</strain>
    </source>
</reference>
<name>A0ACB8ZFV6_ARCLA</name>
<keyword evidence="2" id="KW-1185">Reference proteome</keyword>